<evidence type="ECO:0000259" key="1">
    <source>
        <dbReference type="Pfam" id="PF00535"/>
    </source>
</evidence>
<accession>A0ABW3I5A0</accession>
<keyword evidence="3" id="KW-1185">Reference proteome</keyword>
<dbReference type="EMBL" id="JBHTJM010000010">
    <property type="protein sequence ID" value="MFD0965056.1"/>
    <property type="molecule type" value="Genomic_DNA"/>
</dbReference>
<dbReference type="RefSeq" id="WP_377716829.1">
    <property type="nucleotide sequence ID" value="NZ_JBHTJM010000010.1"/>
</dbReference>
<dbReference type="InterPro" id="IPR001173">
    <property type="entry name" value="Glyco_trans_2-like"/>
</dbReference>
<dbReference type="SUPFAM" id="SSF53448">
    <property type="entry name" value="Nucleotide-diphospho-sugar transferases"/>
    <property type="match status" value="1"/>
</dbReference>
<dbReference type="InterPro" id="IPR050834">
    <property type="entry name" value="Glycosyltransf_2"/>
</dbReference>
<dbReference type="PANTHER" id="PTHR43685">
    <property type="entry name" value="GLYCOSYLTRANSFERASE"/>
    <property type="match status" value="1"/>
</dbReference>
<evidence type="ECO:0000313" key="3">
    <source>
        <dbReference type="Proteomes" id="UP001596997"/>
    </source>
</evidence>
<protein>
    <submittedName>
        <fullName evidence="2">Glycosyltransferase family 2 protein</fullName>
    </submittedName>
</protein>
<evidence type="ECO:0000313" key="2">
    <source>
        <dbReference type="EMBL" id="MFD0965056.1"/>
    </source>
</evidence>
<reference evidence="3" key="1">
    <citation type="journal article" date="2019" name="Int. J. Syst. Evol. Microbiol.">
        <title>The Global Catalogue of Microorganisms (GCM) 10K type strain sequencing project: providing services to taxonomists for standard genome sequencing and annotation.</title>
        <authorList>
            <consortium name="The Broad Institute Genomics Platform"/>
            <consortium name="The Broad Institute Genome Sequencing Center for Infectious Disease"/>
            <person name="Wu L."/>
            <person name="Ma J."/>
        </authorList>
    </citation>
    <scope>NUCLEOTIDE SEQUENCE [LARGE SCALE GENOMIC DNA]</scope>
    <source>
        <strain evidence="3">CCUG 62114</strain>
    </source>
</reference>
<organism evidence="2 3">
    <name type="scientific">Pseudofulvibacter geojedonensis</name>
    <dbReference type="NCBI Taxonomy" id="1123758"/>
    <lineage>
        <taxon>Bacteria</taxon>
        <taxon>Pseudomonadati</taxon>
        <taxon>Bacteroidota</taxon>
        <taxon>Flavobacteriia</taxon>
        <taxon>Flavobacteriales</taxon>
        <taxon>Flavobacteriaceae</taxon>
        <taxon>Pseudofulvibacter</taxon>
    </lineage>
</organism>
<dbReference type="Pfam" id="PF00535">
    <property type="entry name" value="Glycos_transf_2"/>
    <property type="match status" value="1"/>
</dbReference>
<sequence>MPNFSIVITVYNKELHIANTINSVLSQTVKSFEIIIVDDGSTDNSKKVLNSFKDPRITIYSIQNSGAAAARNFGIKKATNKLIALLDGDDYWHPFYLEEISLLHKLFPNEKIYATALAFRTKHHTYNAKYAIPDKRHQIINYFKGSKIRTLLSSSSVVIHQEVFDKVGYFDEKIYSGQDTDLWIRIGLHYPISFSKRVCVDYIDINNSLSNTTVDVNKKCRFDKFEKEEKQNPDLKQILDFNRFSLAILSKLNNDSKNYQYFKSKIDVTNLNWKQRLLLKLPSILLVYLTHIKEYLKKNKIILRVLD</sequence>
<dbReference type="CDD" id="cd00761">
    <property type="entry name" value="Glyco_tranf_GTA_type"/>
    <property type="match status" value="1"/>
</dbReference>
<gene>
    <name evidence="2" type="ORF">ACFQ1O_13650</name>
</gene>
<dbReference type="Proteomes" id="UP001596997">
    <property type="component" value="Unassembled WGS sequence"/>
</dbReference>
<name>A0ABW3I5A0_9FLAO</name>
<comment type="caution">
    <text evidence="2">The sequence shown here is derived from an EMBL/GenBank/DDBJ whole genome shotgun (WGS) entry which is preliminary data.</text>
</comment>
<dbReference type="PANTHER" id="PTHR43685:SF2">
    <property type="entry name" value="GLYCOSYLTRANSFERASE 2-LIKE DOMAIN-CONTAINING PROTEIN"/>
    <property type="match status" value="1"/>
</dbReference>
<dbReference type="InterPro" id="IPR029044">
    <property type="entry name" value="Nucleotide-diphossugar_trans"/>
</dbReference>
<proteinExistence type="predicted"/>
<dbReference type="Gene3D" id="3.90.550.10">
    <property type="entry name" value="Spore Coat Polysaccharide Biosynthesis Protein SpsA, Chain A"/>
    <property type="match status" value="1"/>
</dbReference>
<feature type="domain" description="Glycosyltransferase 2-like" evidence="1">
    <location>
        <begin position="5"/>
        <end position="100"/>
    </location>
</feature>